<dbReference type="OrthoDB" id="9818445at2"/>
<dbReference type="RefSeq" id="WP_108308222.1">
    <property type="nucleotide sequence ID" value="NZ_QAFW01000061.1"/>
</dbReference>
<gene>
    <name evidence="1" type="ORF">K8V30_09550</name>
</gene>
<organism evidence="1 2">
    <name type="scientific">Metalysinibacillus jejuensis</name>
    <dbReference type="NCBI Taxonomy" id="914327"/>
    <lineage>
        <taxon>Bacteria</taxon>
        <taxon>Bacillati</taxon>
        <taxon>Bacillota</taxon>
        <taxon>Bacilli</taxon>
        <taxon>Bacillales</taxon>
        <taxon>Caryophanaceae</taxon>
        <taxon>Metalysinibacillus</taxon>
    </lineage>
</organism>
<evidence type="ECO:0000313" key="2">
    <source>
        <dbReference type="Proteomes" id="UP000700212"/>
    </source>
</evidence>
<sequence>MTLHPILQDIISFNEAYNKQVKPEQYVVRVQNEAAKAEIIYVLSTTEVLIHFVGVAHFGEYYQLLKARKAVDLFATRQSDRLKKSYDVMKYDFARRGYQIYRGEQLEDLPTHHTFMIGIPKAKWHKDAHDEVISTICQLRQQELKISEAIGGYTEQTTPTQISLHPRAKERITTYIEEAATFADTITVIHNEQFIKAVLAQIPEKMTRTTFTDKKTIQLQSIRYTIITNMYYMRIISNHNAAEEKISTLFSEELYKLIKQNQRHYLKLQDAQKQGLKSSRNELRCERISRLLQRYFQVQRFACTITYQNAHTLLITGKGLLPGRAIHLLVHPDLVLAVNETIMKNGQSFPTLSIIYQLDKKPSLHLFEGQGLTNGHGVEIFSIYMLAKDTRKVLNY</sequence>
<name>A0A921NDI6_9BACL</name>
<dbReference type="EMBL" id="DYTV01000129">
    <property type="protein sequence ID" value="HJH11911.1"/>
    <property type="molecule type" value="Genomic_DNA"/>
</dbReference>
<evidence type="ECO:0000313" key="1">
    <source>
        <dbReference type="EMBL" id="HJH11911.1"/>
    </source>
</evidence>
<accession>A0A921NDI6</accession>
<dbReference type="AlphaFoldDB" id="A0A921NDI6"/>
<reference evidence="1" key="1">
    <citation type="journal article" date="2021" name="PeerJ">
        <title>Extensive microbial diversity within the chicken gut microbiome revealed by metagenomics and culture.</title>
        <authorList>
            <person name="Gilroy R."/>
            <person name="Ravi A."/>
            <person name="Getino M."/>
            <person name="Pursley I."/>
            <person name="Horton D.L."/>
            <person name="Alikhan N.F."/>
            <person name="Baker D."/>
            <person name="Gharbi K."/>
            <person name="Hall N."/>
            <person name="Watson M."/>
            <person name="Adriaenssens E.M."/>
            <person name="Foster-Nyarko E."/>
            <person name="Jarju S."/>
            <person name="Secka A."/>
            <person name="Antonio M."/>
            <person name="Oren A."/>
            <person name="Chaudhuri R.R."/>
            <person name="La Ragione R."/>
            <person name="Hildebrand F."/>
            <person name="Pallen M.J."/>
        </authorList>
    </citation>
    <scope>NUCLEOTIDE SEQUENCE</scope>
    <source>
        <strain evidence="1">CHK160-4876</strain>
    </source>
</reference>
<protein>
    <submittedName>
        <fullName evidence="1">Uncharacterized protein</fullName>
    </submittedName>
</protein>
<reference evidence="1" key="2">
    <citation type="submission" date="2021-09" db="EMBL/GenBank/DDBJ databases">
        <authorList>
            <person name="Gilroy R."/>
        </authorList>
    </citation>
    <scope>NUCLEOTIDE SEQUENCE</scope>
    <source>
        <strain evidence="1">CHK160-4876</strain>
    </source>
</reference>
<dbReference type="Proteomes" id="UP000700212">
    <property type="component" value="Unassembled WGS sequence"/>
</dbReference>
<comment type="caution">
    <text evidence="1">The sequence shown here is derived from an EMBL/GenBank/DDBJ whole genome shotgun (WGS) entry which is preliminary data.</text>
</comment>
<proteinExistence type="predicted"/>